<dbReference type="GO" id="GO:0042910">
    <property type="term" value="F:xenobiotic transmembrane transporter activity"/>
    <property type="evidence" value="ECO:0007669"/>
    <property type="project" value="TreeGrafter"/>
</dbReference>
<organism evidence="2 3">
    <name type="scientific">Pelagimonas varians</name>
    <dbReference type="NCBI Taxonomy" id="696760"/>
    <lineage>
        <taxon>Bacteria</taxon>
        <taxon>Pseudomonadati</taxon>
        <taxon>Pseudomonadota</taxon>
        <taxon>Alphaproteobacteria</taxon>
        <taxon>Rhodobacterales</taxon>
        <taxon>Roseobacteraceae</taxon>
        <taxon>Pelagimonas</taxon>
    </lineage>
</organism>
<feature type="transmembrane region" description="Helical" evidence="1">
    <location>
        <begin position="903"/>
        <end position="923"/>
    </location>
</feature>
<dbReference type="AlphaFoldDB" id="A0A238L1P3"/>
<dbReference type="SUPFAM" id="SSF82714">
    <property type="entry name" value="Multidrug efflux transporter AcrB TolC docking domain, DN and DC subdomains"/>
    <property type="match status" value="1"/>
</dbReference>
<feature type="transmembrane region" description="Helical" evidence="1">
    <location>
        <begin position="1051"/>
        <end position="1076"/>
    </location>
</feature>
<keyword evidence="1" id="KW-0812">Transmembrane</keyword>
<evidence type="ECO:0000313" key="2">
    <source>
        <dbReference type="EMBL" id="SMX48907.1"/>
    </source>
</evidence>
<dbReference type="RefSeq" id="WP_097806443.1">
    <property type="nucleotide sequence ID" value="NZ_FXYH01000019.1"/>
</dbReference>
<feature type="transmembrane region" description="Helical" evidence="1">
    <location>
        <begin position="522"/>
        <end position="542"/>
    </location>
</feature>
<feature type="transmembrane region" description="Helical" evidence="1">
    <location>
        <begin position="436"/>
        <end position="458"/>
    </location>
</feature>
<dbReference type="SUPFAM" id="SSF82693">
    <property type="entry name" value="Multidrug efflux transporter AcrB pore domain, PN1, PN2, PC1 and PC2 subdomains"/>
    <property type="match status" value="1"/>
</dbReference>
<dbReference type="PRINTS" id="PR00702">
    <property type="entry name" value="ACRIFLAVINRP"/>
</dbReference>
<sequence>MAREVPKSARGLLSYFTRHPTLANLFLVMLVAAGLMAGPNMRAQFFPDVVLDDISVRVTWEGAGAEDIDAAIVQVLEPVLLAVEGVESSGASSSEGRAVIGLEFEPDWDMSRAADDIQTAVDTVSTLPDGAEDPVVRRGVWRDRVTDLVITGPVGVDQLARFADELVVRLFAEGVTRTTIQGLAAPRTVVEVPSANLVEFGVTMSDISDAIAAEVNTSPAGDVGTAGARVRTGVEKRSADDISDIALRSNPDGSKLTIGDVAVIRVEGPDRDRSYFVGDNPAISIRVDRSSQGDAIRIQHSVEDVAREFEQSLPDGVSVDLIRTRAEAITDRLNILLENGLTGLMLVVLLLFLFLNARTALWVAAGIPTAMLAAIALMYVAGLTINMISLFALIITLGIVVDDAIVVGEHADHLAKKGLDPFVAAETAAQRMSLPVVAATLTTVIAFFGLTAIGGRFGNLISDIPYTVIVVLIASLIECFLILPNHMAHALAHSASKHWYDIPSRVVNVGFCFFRDKLFRPFMGVVISARYVVIAGVILALATQVTLLISGDVQWRFFNAPERSSVTGNFAMAPGATRADSLEQLKLFQQATEELAKEYEDEHGTNPLVYVLAELGGNAGRGLSGADTKDADQLGGISIELIEADDRPYSSFAFVGDLQERVPRHPLVETLSFRGWRSGPGGDALDVQFYGASSSVLKSASEDLKTAVARFSEVSAVEDNLSYDKEELILQLTAQGRALGFDIEGLGHVLGDRLGGIEAATYPDGPRSAEIRVELPKGELTADFLETSQMRTPDGAYVQLADIVSVERRTGFSTVRRENGIRLISVTGDISEDDPARATEIIKLLEEEILPEISVNRQVEYNLSGLSEQEGDFLKDAGTGLTLVLLGIYLVLAWVFASWTRPLVVMAVIPFGLIGTIYGHDYWGVPLSMFTVVGLLGMTGIIINDSIVLVTQIDEYAADRGLVPSIIDGTVDRLRPVFLTTATTVLGLAPLLTERSAQAQFLKPTVITLVYGLGFGMFLVLLVIPALVAIQHDVARYVAAFKRGIKFRGMAIRVWLALAFAVMLAWLGVTLGYTAWFGQLPEVLAQGPVAQVAPNFAALGLFLVGAGALALVFYILGGFGLGIKRMMRS</sequence>
<dbReference type="PANTHER" id="PTHR32063">
    <property type="match status" value="1"/>
</dbReference>
<evidence type="ECO:0000313" key="3">
    <source>
        <dbReference type="Proteomes" id="UP000220836"/>
    </source>
</evidence>
<dbReference type="Gene3D" id="3.30.2090.10">
    <property type="entry name" value="Multidrug efflux transporter AcrB TolC docking domain, DN and DC subdomains"/>
    <property type="match status" value="2"/>
</dbReference>
<accession>A0A238L1P3</accession>
<feature type="transmembrane region" description="Helical" evidence="1">
    <location>
        <begin position="1096"/>
        <end position="1123"/>
    </location>
</feature>
<keyword evidence="1" id="KW-0472">Membrane</keyword>
<dbReference type="SUPFAM" id="SSF82866">
    <property type="entry name" value="Multidrug efflux transporter AcrB transmembrane domain"/>
    <property type="match status" value="2"/>
</dbReference>
<dbReference type="Proteomes" id="UP000220836">
    <property type="component" value="Unassembled WGS sequence"/>
</dbReference>
<feature type="transmembrane region" description="Helical" evidence="1">
    <location>
        <begin position="929"/>
        <end position="953"/>
    </location>
</feature>
<feature type="transmembrane region" description="Helical" evidence="1">
    <location>
        <begin position="464"/>
        <end position="483"/>
    </location>
</feature>
<dbReference type="OrthoDB" id="174266at2"/>
<keyword evidence="1" id="KW-1133">Transmembrane helix</keyword>
<dbReference type="PANTHER" id="PTHR32063:SF33">
    <property type="entry name" value="RND SUPERFAMILY EFFLUX PUMP PERMEASE COMPONENT"/>
    <property type="match status" value="1"/>
</dbReference>
<keyword evidence="3" id="KW-1185">Reference proteome</keyword>
<feature type="transmembrane region" description="Helical" evidence="1">
    <location>
        <begin position="877"/>
        <end position="896"/>
    </location>
</feature>
<feature type="transmembrane region" description="Helical" evidence="1">
    <location>
        <begin position="1005"/>
        <end position="1030"/>
    </location>
</feature>
<feature type="transmembrane region" description="Helical" evidence="1">
    <location>
        <begin position="335"/>
        <end position="354"/>
    </location>
</feature>
<protein>
    <submittedName>
        <fullName evidence="2">Toluene efflux pump membrane transporter TtgB</fullName>
    </submittedName>
</protein>
<dbReference type="Gene3D" id="3.30.70.1440">
    <property type="entry name" value="Multidrug efflux transporter AcrB pore domain"/>
    <property type="match status" value="1"/>
</dbReference>
<gene>
    <name evidence="2" type="primary">ttgB</name>
    <name evidence="2" type="ORF">PEV8663_04007</name>
</gene>
<dbReference type="Gene3D" id="3.30.70.1320">
    <property type="entry name" value="Multidrug efflux transporter AcrB pore domain like"/>
    <property type="match status" value="1"/>
</dbReference>
<feature type="transmembrane region" description="Helical" evidence="1">
    <location>
        <begin position="21"/>
        <end position="38"/>
    </location>
</feature>
<evidence type="ECO:0000256" key="1">
    <source>
        <dbReference type="SAM" id="Phobius"/>
    </source>
</evidence>
<dbReference type="Pfam" id="PF00873">
    <property type="entry name" value="ACR_tran"/>
    <property type="match status" value="1"/>
</dbReference>
<dbReference type="Gene3D" id="1.20.1640.10">
    <property type="entry name" value="Multidrug efflux transporter AcrB transmembrane domain"/>
    <property type="match status" value="2"/>
</dbReference>
<feature type="transmembrane region" description="Helical" evidence="1">
    <location>
        <begin position="974"/>
        <end position="993"/>
    </location>
</feature>
<dbReference type="InterPro" id="IPR001036">
    <property type="entry name" value="Acrflvin-R"/>
</dbReference>
<dbReference type="EMBL" id="FXYH01000019">
    <property type="protein sequence ID" value="SMX48907.1"/>
    <property type="molecule type" value="Genomic_DNA"/>
</dbReference>
<dbReference type="Gene3D" id="3.30.70.1430">
    <property type="entry name" value="Multidrug efflux transporter AcrB pore domain"/>
    <property type="match status" value="2"/>
</dbReference>
<feature type="transmembrane region" description="Helical" evidence="1">
    <location>
        <begin position="361"/>
        <end position="381"/>
    </location>
</feature>
<dbReference type="InterPro" id="IPR027463">
    <property type="entry name" value="AcrB_DN_DC_subdom"/>
</dbReference>
<name>A0A238L1P3_9RHOB</name>
<dbReference type="GO" id="GO:0005886">
    <property type="term" value="C:plasma membrane"/>
    <property type="evidence" value="ECO:0007669"/>
    <property type="project" value="TreeGrafter"/>
</dbReference>
<reference evidence="2 3" key="1">
    <citation type="submission" date="2017-05" db="EMBL/GenBank/DDBJ databases">
        <authorList>
            <person name="Song R."/>
            <person name="Chenine A.L."/>
            <person name="Ruprecht R.M."/>
        </authorList>
    </citation>
    <scope>NUCLEOTIDE SEQUENCE [LARGE SCALE GENOMIC DNA]</scope>
    <source>
        <strain evidence="2 3">CECT 8663</strain>
    </source>
</reference>
<proteinExistence type="predicted"/>
<feature type="transmembrane region" description="Helical" evidence="1">
    <location>
        <begin position="387"/>
        <end position="407"/>
    </location>
</feature>